<dbReference type="NCBIfam" id="TIGR00486">
    <property type="entry name" value="YbgI_SA1388"/>
    <property type="match status" value="1"/>
</dbReference>
<dbReference type="SUPFAM" id="SSF102705">
    <property type="entry name" value="NIF3 (NGG1p interacting factor 3)-like"/>
    <property type="match status" value="1"/>
</dbReference>
<dbReference type="RefSeq" id="WP_307495019.1">
    <property type="nucleotide sequence ID" value="NZ_JAUSTN010000004.1"/>
</dbReference>
<sequence>MTKVKEIIEFIKSIAPEYMQEDWDNSGSQLYFDQDTPGVMLTLDVTDSVIDATIKENYKLILSHHPMIFDGLKSIVEGQYLSDNIIKAIFNRISIYSAHTSLDSAKGGVNDALCEELKLKIMSPLGKGQSGYTMGYICQYEKALSFEEFKKSLKKYNVKIYGRPREIKKVAICGGSGMDFFEEAKKCDAFITGDVKYHDGQKAYENNLTLVDMGHYTSEKFVLEKLKKLLLNEFKNLKVDIAESDFQIK</sequence>
<name>A0ABU0AU49_9FIRM</name>
<organism evidence="4 5">
    <name type="scientific">Peptoniphilus koenoeneniae</name>
    <dbReference type="NCBI Taxonomy" id="507751"/>
    <lineage>
        <taxon>Bacteria</taxon>
        <taxon>Bacillati</taxon>
        <taxon>Bacillota</taxon>
        <taxon>Tissierellia</taxon>
        <taxon>Tissierellales</taxon>
        <taxon>Peptoniphilaceae</taxon>
        <taxon>Peptoniphilus</taxon>
    </lineage>
</organism>
<evidence type="ECO:0000256" key="3">
    <source>
        <dbReference type="ARBA" id="ARBA00022723"/>
    </source>
</evidence>
<dbReference type="Gene3D" id="3.40.1390.30">
    <property type="entry name" value="NIF3 (NGG1p interacting factor 3)-like"/>
    <property type="match status" value="2"/>
</dbReference>
<evidence type="ECO:0000256" key="2">
    <source>
        <dbReference type="ARBA" id="ARBA00022112"/>
    </source>
</evidence>
<evidence type="ECO:0000256" key="1">
    <source>
        <dbReference type="ARBA" id="ARBA00006964"/>
    </source>
</evidence>
<keyword evidence="3" id="KW-0479">Metal-binding</keyword>
<evidence type="ECO:0000313" key="5">
    <source>
        <dbReference type="Proteomes" id="UP001236559"/>
    </source>
</evidence>
<comment type="caution">
    <text evidence="4">The sequence shown here is derived from an EMBL/GenBank/DDBJ whole genome shotgun (WGS) entry which is preliminary data.</text>
</comment>
<keyword evidence="5" id="KW-1185">Reference proteome</keyword>
<dbReference type="Proteomes" id="UP001236559">
    <property type="component" value="Unassembled WGS sequence"/>
</dbReference>
<evidence type="ECO:0000313" key="4">
    <source>
        <dbReference type="EMBL" id="MDQ0274779.1"/>
    </source>
</evidence>
<protein>
    <recommendedName>
        <fullName evidence="2">GTP cyclohydrolase 1 type 2 homolog</fullName>
    </recommendedName>
</protein>
<dbReference type="PANTHER" id="PTHR13799:SF14">
    <property type="entry name" value="GTP CYCLOHYDROLASE 1 TYPE 2 HOMOLOG"/>
    <property type="match status" value="1"/>
</dbReference>
<dbReference type="Pfam" id="PF01784">
    <property type="entry name" value="DUF34_NIF3"/>
    <property type="match status" value="1"/>
</dbReference>
<accession>A0ABU0AU49</accession>
<dbReference type="PANTHER" id="PTHR13799">
    <property type="entry name" value="NGG1 INTERACTING FACTOR 3"/>
    <property type="match status" value="1"/>
</dbReference>
<dbReference type="EMBL" id="JAUSTN010000004">
    <property type="protein sequence ID" value="MDQ0274779.1"/>
    <property type="molecule type" value="Genomic_DNA"/>
</dbReference>
<gene>
    <name evidence="4" type="ORF">J2S72_000800</name>
</gene>
<reference evidence="4 5" key="1">
    <citation type="submission" date="2023-07" db="EMBL/GenBank/DDBJ databases">
        <title>Genomic Encyclopedia of Type Strains, Phase IV (KMG-IV): sequencing the most valuable type-strain genomes for metagenomic binning, comparative biology and taxonomic classification.</title>
        <authorList>
            <person name="Goeker M."/>
        </authorList>
    </citation>
    <scope>NUCLEOTIDE SEQUENCE [LARGE SCALE GENOMIC DNA]</scope>
    <source>
        <strain evidence="4 5">DSM 22616</strain>
    </source>
</reference>
<dbReference type="InterPro" id="IPR002678">
    <property type="entry name" value="DUF34/NIF3"/>
</dbReference>
<dbReference type="InterPro" id="IPR036069">
    <property type="entry name" value="DUF34/NIF3_sf"/>
</dbReference>
<proteinExistence type="inferred from homology"/>
<comment type="similarity">
    <text evidence="1">Belongs to the GTP cyclohydrolase I type 2/NIF3 family.</text>
</comment>